<sequence>MESAQSTLDARLQAVFTEVFNLGPEAEPASLQYRDHPRWDSLGHMTLIVAVEREFEVEVDPDQLIRIESFDTALVVLRELGVEG</sequence>
<reference evidence="1" key="1">
    <citation type="submission" date="2021-04" db="EMBL/GenBank/DDBJ databases">
        <title>Genome based classification of Actinospica acidithermotolerans sp. nov., an actinobacterium isolated from an Indonesian hot spring.</title>
        <authorList>
            <person name="Kusuma A.B."/>
            <person name="Putra K.E."/>
            <person name="Nafisah S."/>
            <person name="Loh J."/>
            <person name="Nouioui I."/>
            <person name="Goodfellow M."/>
        </authorList>
    </citation>
    <scope>NUCLEOTIDE SEQUENCE</scope>
    <source>
        <strain evidence="1">CSCA 57</strain>
    </source>
</reference>
<dbReference type="EMBL" id="JAGSOG010000002">
    <property type="protein sequence ID" value="MBR7831782.1"/>
    <property type="molecule type" value="Genomic_DNA"/>
</dbReference>
<dbReference type="AlphaFoldDB" id="A0A941EHX5"/>
<dbReference type="InterPro" id="IPR036736">
    <property type="entry name" value="ACP-like_sf"/>
</dbReference>
<keyword evidence="2" id="KW-1185">Reference proteome</keyword>
<dbReference type="Gene3D" id="1.10.1200.10">
    <property type="entry name" value="ACP-like"/>
    <property type="match status" value="1"/>
</dbReference>
<dbReference type="RefSeq" id="WP_212526314.1">
    <property type="nucleotide sequence ID" value="NZ_JAGSOG010000002.1"/>
</dbReference>
<dbReference type="SUPFAM" id="SSF47336">
    <property type="entry name" value="ACP-like"/>
    <property type="match status" value="1"/>
</dbReference>
<comment type="caution">
    <text evidence="1">The sequence shown here is derived from an EMBL/GenBank/DDBJ whole genome shotgun (WGS) entry which is preliminary data.</text>
</comment>
<accession>A0A941EHX5</accession>
<protein>
    <submittedName>
        <fullName evidence="1">Acyl carrier protein</fullName>
    </submittedName>
</protein>
<evidence type="ECO:0000313" key="2">
    <source>
        <dbReference type="Proteomes" id="UP000675781"/>
    </source>
</evidence>
<proteinExistence type="predicted"/>
<organism evidence="1 2">
    <name type="scientific">Actinospica durhamensis</name>
    <dbReference type="NCBI Taxonomy" id="1508375"/>
    <lineage>
        <taxon>Bacteria</taxon>
        <taxon>Bacillati</taxon>
        <taxon>Actinomycetota</taxon>
        <taxon>Actinomycetes</taxon>
        <taxon>Catenulisporales</taxon>
        <taxon>Actinospicaceae</taxon>
        <taxon>Actinospica</taxon>
    </lineage>
</organism>
<dbReference type="Proteomes" id="UP000675781">
    <property type="component" value="Unassembled WGS sequence"/>
</dbReference>
<gene>
    <name evidence="1" type="ORF">KDL01_00835</name>
</gene>
<name>A0A941EHX5_9ACTN</name>
<evidence type="ECO:0000313" key="1">
    <source>
        <dbReference type="EMBL" id="MBR7831782.1"/>
    </source>
</evidence>